<proteinExistence type="predicted"/>
<gene>
    <name evidence="1" type="ORF">ACFO0R_02420</name>
</gene>
<dbReference type="Proteomes" id="UP001595999">
    <property type="component" value="Unassembled WGS sequence"/>
</dbReference>
<protein>
    <recommendedName>
        <fullName evidence="3">Integrase</fullName>
    </recommendedName>
</protein>
<organism evidence="1 2">
    <name type="scientific">Chromobacterium aquaticum</name>
    <dbReference type="NCBI Taxonomy" id="467180"/>
    <lineage>
        <taxon>Bacteria</taxon>
        <taxon>Pseudomonadati</taxon>
        <taxon>Pseudomonadota</taxon>
        <taxon>Betaproteobacteria</taxon>
        <taxon>Neisseriales</taxon>
        <taxon>Chromobacteriaceae</taxon>
        <taxon>Chromobacterium</taxon>
    </lineage>
</organism>
<evidence type="ECO:0008006" key="3">
    <source>
        <dbReference type="Google" id="ProtNLM"/>
    </source>
</evidence>
<comment type="caution">
    <text evidence="1">The sequence shown here is derived from an EMBL/GenBank/DDBJ whole genome shotgun (WGS) entry which is preliminary data.</text>
</comment>
<reference evidence="2" key="1">
    <citation type="journal article" date="2019" name="Int. J. Syst. Evol. Microbiol.">
        <title>The Global Catalogue of Microorganisms (GCM) 10K type strain sequencing project: providing services to taxonomists for standard genome sequencing and annotation.</title>
        <authorList>
            <consortium name="The Broad Institute Genomics Platform"/>
            <consortium name="The Broad Institute Genome Sequencing Center for Infectious Disease"/>
            <person name="Wu L."/>
            <person name="Ma J."/>
        </authorList>
    </citation>
    <scope>NUCLEOTIDE SEQUENCE [LARGE SCALE GENOMIC DNA]</scope>
    <source>
        <strain evidence="2">CGMCC 4.7608</strain>
    </source>
</reference>
<keyword evidence="2" id="KW-1185">Reference proteome</keyword>
<dbReference type="Gene3D" id="1.10.443.10">
    <property type="entry name" value="Intergrase catalytic core"/>
    <property type="match status" value="1"/>
</dbReference>
<dbReference type="EMBL" id="JBHSEK010000001">
    <property type="protein sequence ID" value="MFC4488463.1"/>
    <property type="molecule type" value="Genomic_DNA"/>
</dbReference>
<dbReference type="RefSeq" id="WP_231461522.1">
    <property type="nucleotide sequence ID" value="NZ_JAJOHW010000035.1"/>
</dbReference>
<sequence length="617" mass="70142">MKRIKKEFISQENVEILKQIVAWWLYGPAAVHNPITLRQRFYTIRPLFRLASSHGIHVSDLVRFPAVVDEFIGNMSSGVMQDALALLHGLCGQRDMLGFTLLDFETLRRIEAALPEHESRQTPYVPPRIWLYQVNRLRDFLDDFHLHRERIESCYHYCLDAYAKNYGSLAEACKVGQGAENNPFWSSGKGASSITGKKYHGRFISIAKRFGIDDLLRKWLVMPGEEFDKNKFSVKSMSTYFSMVGYVGMAYLLNFSLMRISEGWALRSNCLIIENDERLGSFYMLRGKTNKTIVDDDARWVTSPSAKVAIDAMACVAKLRIICAEANPDVPTTDEDVFNPYLILRPYEPWGTTGADEMHQPLTVRPSPLTYLQVYSEGYPVLFNVEELRITQEDFQIARLINPTLNAEKFAVGHIWPLAWHQLRRTGAVNMQASGLVSDASLQYQLKHSTRAMSLYYGQGYSRVNLNDKARIMYIRTMYEMLGKEISRLFSERYVSPHGDKRKAEILRLVNPKENQKLSELAKLGKISWRETLLGGCTKKGPCPYGGIDNVVHCSGGDGSPACPDVLYDRDKINEINLLRQVIRSRLVGAQEGSPRRASLEAQLCAVENVLNVIEIN</sequence>
<evidence type="ECO:0000313" key="1">
    <source>
        <dbReference type="EMBL" id="MFC4488463.1"/>
    </source>
</evidence>
<name>A0ABV8ZQR8_9NEIS</name>
<dbReference type="InterPro" id="IPR013762">
    <property type="entry name" value="Integrase-like_cat_sf"/>
</dbReference>
<evidence type="ECO:0000313" key="2">
    <source>
        <dbReference type="Proteomes" id="UP001595999"/>
    </source>
</evidence>
<accession>A0ABV8ZQR8</accession>